<organism evidence="1 2">
    <name type="scientific">Echinococcus granulosus</name>
    <name type="common">Hydatid tapeworm</name>
    <dbReference type="NCBI Taxonomy" id="6210"/>
    <lineage>
        <taxon>Eukaryota</taxon>
        <taxon>Metazoa</taxon>
        <taxon>Spiralia</taxon>
        <taxon>Lophotrochozoa</taxon>
        <taxon>Platyhelminthes</taxon>
        <taxon>Cestoda</taxon>
        <taxon>Eucestoda</taxon>
        <taxon>Cyclophyllidea</taxon>
        <taxon>Taeniidae</taxon>
        <taxon>Echinococcus</taxon>
        <taxon>Echinococcus granulosus group</taxon>
    </lineage>
</organism>
<accession>W6UAG2</accession>
<dbReference type="KEGG" id="egl:EGR_07602"/>
<dbReference type="RefSeq" id="XP_024348707.1">
    <property type="nucleotide sequence ID" value="XM_024496851.1"/>
</dbReference>
<dbReference type="AlphaFoldDB" id="W6UAG2"/>
<dbReference type="Proteomes" id="UP000019149">
    <property type="component" value="Unassembled WGS sequence"/>
</dbReference>
<gene>
    <name evidence="1" type="ORF">EGR_07602</name>
</gene>
<protein>
    <submittedName>
        <fullName evidence="1">Uncharacterized protein</fullName>
    </submittedName>
</protein>
<sequence length="234" mass="26507">MGFEVSHYHSTFTLSNLEGISSHNSENSPILTTFYSPIKTLVAKSNKSAISEELKVYFVHFLCLYKSRLFGHSPKSLCSRLTKSDHLKENKPIKRALLTPTPSVTSSTIHLFKKIFSWCFLVFSDAVGWTASWRHYPSDLSTLQESESLPFIISEWDVAKVASQLPVNAICDGQTMNSVTSFIFLFWLCQDTLEIRLLVNFSQVKKNMDLMDWNKSNMGVDFITSGLINHALPP</sequence>
<keyword evidence="2" id="KW-1185">Reference proteome</keyword>
<dbReference type="GeneID" id="36343317"/>
<comment type="caution">
    <text evidence="1">The sequence shown here is derived from an EMBL/GenBank/DDBJ whole genome shotgun (WGS) entry which is preliminary data.</text>
</comment>
<evidence type="ECO:0000313" key="1">
    <source>
        <dbReference type="EMBL" id="EUB57511.1"/>
    </source>
</evidence>
<proteinExistence type="predicted"/>
<dbReference type="CTD" id="36343317"/>
<reference evidence="1 2" key="1">
    <citation type="journal article" date="2013" name="Nat. Genet.">
        <title>The genome of the hydatid tapeworm Echinococcus granulosus.</title>
        <authorList>
            <person name="Zheng H."/>
            <person name="Zhang W."/>
            <person name="Zhang L."/>
            <person name="Zhang Z."/>
            <person name="Li J."/>
            <person name="Lu G."/>
            <person name="Zhu Y."/>
            <person name="Wang Y."/>
            <person name="Huang Y."/>
            <person name="Liu J."/>
            <person name="Kang H."/>
            <person name="Chen J."/>
            <person name="Wang L."/>
            <person name="Chen A."/>
            <person name="Yu S."/>
            <person name="Gao Z."/>
            <person name="Jin L."/>
            <person name="Gu W."/>
            <person name="Wang Z."/>
            <person name="Zhao L."/>
            <person name="Shi B."/>
            <person name="Wen H."/>
            <person name="Lin R."/>
            <person name="Jones M.K."/>
            <person name="Brejova B."/>
            <person name="Vinar T."/>
            <person name="Zhao G."/>
            <person name="McManus D.P."/>
            <person name="Chen Z."/>
            <person name="Zhou Y."/>
            <person name="Wang S."/>
        </authorList>
    </citation>
    <scope>NUCLEOTIDE SEQUENCE [LARGE SCALE GENOMIC DNA]</scope>
</reference>
<evidence type="ECO:0000313" key="2">
    <source>
        <dbReference type="Proteomes" id="UP000019149"/>
    </source>
</evidence>
<dbReference type="EMBL" id="APAU02000082">
    <property type="protein sequence ID" value="EUB57511.1"/>
    <property type="molecule type" value="Genomic_DNA"/>
</dbReference>
<name>W6UAG2_ECHGR</name>